<sequence>MDADTRRKMGRVGLPPPMELGEASLTVVRGRTVMQQSVSVIVNRKRIEYQTSPYMRKRYRKIGFRMPAVAYRVTYKLHPYGNLIFIAYPNQPVQLPDTGNYRPSIIVN</sequence>
<organism evidence="1">
    <name type="scientific">marine sediment metagenome</name>
    <dbReference type="NCBI Taxonomy" id="412755"/>
    <lineage>
        <taxon>unclassified sequences</taxon>
        <taxon>metagenomes</taxon>
        <taxon>ecological metagenomes</taxon>
    </lineage>
</organism>
<dbReference type="AlphaFoldDB" id="A0A0F8XE67"/>
<accession>A0A0F8XE67</accession>
<feature type="non-terminal residue" evidence="1">
    <location>
        <position position="108"/>
    </location>
</feature>
<protein>
    <submittedName>
        <fullName evidence="1">Uncharacterized protein</fullName>
    </submittedName>
</protein>
<dbReference type="EMBL" id="LAZR01059605">
    <property type="protein sequence ID" value="KKK67452.1"/>
    <property type="molecule type" value="Genomic_DNA"/>
</dbReference>
<evidence type="ECO:0000313" key="1">
    <source>
        <dbReference type="EMBL" id="KKK67452.1"/>
    </source>
</evidence>
<proteinExistence type="predicted"/>
<gene>
    <name evidence="1" type="ORF">LCGC14_2953920</name>
</gene>
<comment type="caution">
    <text evidence="1">The sequence shown here is derived from an EMBL/GenBank/DDBJ whole genome shotgun (WGS) entry which is preliminary data.</text>
</comment>
<name>A0A0F8XE67_9ZZZZ</name>
<reference evidence="1" key="1">
    <citation type="journal article" date="2015" name="Nature">
        <title>Complex archaea that bridge the gap between prokaryotes and eukaryotes.</title>
        <authorList>
            <person name="Spang A."/>
            <person name="Saw J.H."/>
            <person name="Jorgensen S.L."/>
            <person name="Zaremba-Niedzwiedzka K."/>
            <person name="Martijn J."/>
            <person name="Lind A.E."/>
            <person name="van Eijk R."/>
            <person name="Schleper C."/>
            <person name="Guy L."/>
            <person name="Ettema T.J."/>
        </authorList>
    </citation>
    <scope>NUCLEOTIDE SEQUENCE</scope>
</reference>